<sequence length="73" mass="8447">MNEKVEHLILEHLRAMRADMARMSDRMDTMAAEMTALRHHLAGVVSLQDHDHVDIAAMKVRLDRIETRLDLVD</sequence>
<protein>
    <submittedName>
        <fullName evidence="1">Uncharacterized protein</fullName>
    </submittedName>
</protein>
<accession>A0A1E3H6X2</accession>
<dbReference type="EMBL" id="MCRJ01000026">
    <property type="protein sequence ID" value="ODN71251.1"/>
    <property type="molecule type" value="Genomic_DNA"/>
</dbReference>
<evidence type="ECO:0000313" key="2">
    <source>
        <dbReference type="Proteomes" id="UP000094622"/>
    </source>
</evidence>
<organism evidence="1 2">
    <name type="scientific">Methylobrevis pamukkalensis</name>
    <dbReference type="NCBI Taxonomy" id="1439726"/>
    <lineage>
        <taxon>Bacteria</taxon>
        <taxon>Pseudomonadati</taxon>
        <taxon>Pseudomonadota</taxon>
        <taxon>Alphaproteobacteria</taxon>
        <taxon>Hyphomicrobiales</taxon>
        <taxon>Pleomorphomonadaceae</taxon>
        <taxon>Methylobrevis</taxon>
    </lineage>
</organism>
<dbReference type="RefSeq" id="WP_069306349.1">
    <property type="nucleotide sequence ID" value="NZ_MCRJ01000026.1"/>
</dbReference>
<name>A0A1E3H6X2_9HYPH</name>
<dbReference type="Proteomes" id="UP000094622">
    <property type="component" value="Unassembled WGS sequence"/>
</dbReference>
<keyword evidence="2" id="KW-1185">Reference proteome</keyword>
<gene>
    <name evidence="1" type="ORF">A6302_01448</name>
</gene>
<reference evidence="1 2" key="1">
    <citation type="submission" date="2016-07" db="EMBL/GenBank/DDBJ databases">
        <title>Draft Genome Sequence of Methylobrevis pamukkalensis PK2.</title>
        <authorList>
            <person name="Vasilenko O.V."/>
            <person name="Doronina N.V."/>
            <person name="Shmareva M.N."/>
            <person name="Tarlachkov S.V."/>
            <person name="Mustakhimov I."/>
            <person name="Trotsenko Y.A."/>
        </authorList>
    </citation>
    <scope>NUCLEOTIDE SEQUENCE [LARGE SCALE GENOMIC DNA]</scope>
    <source>
        <strain evidence="1 2">PK2</strain>
    </source>
</reference>
<proteinExistence type="predicted"/>
<dbReference type="AlphaFoldDB" id="A0A1E3H6X2"/>
<dbReference type="OrthoDB" id="7282689at2"/>
<comment type="caution">
    <text evidence="1">The sequence shown here is derived from an EMBL/GenBank/DDBJ whole genome shotgun (WGS) entry which is preliminary data.</text>
</comment>
<evidence type="ECO:0000313" key="1">
    <source>
        <dbReference type="EMBL" id="ODN71251.1"/>
    </source>
</evidence>